<sequence>MRADFADFDPRLRKILGFVQSTLKWRLMDRKPLKTWIHPSFRVILLGDACHPMLNPRMLLLPNFRLPGPQPYRAQGAAMAIEDAAVLGNLLSRITHPSQLPAFLQAYEDLRLPRTAETQNQSRMNQTIFHLHDGPEQEQRDADMRKAAAVELERIREGKSKAGDGLAGSANQWADEEKSRVQFGYDADEAAEVWWREGGEHKILAPHGGVNGGLAAT</sequence>
<dbReference type="InterPro" id="IPR050493">
    <property type="entry name" value="FAD-dep_Monooxygenase_BioMet"/>
</dbReference>
<dbReference type="GO" id="GO:0004497">
    <property type="term" value="F:monooxygenase activity"/>
    <property type="evidence" value="ECO:0007669"/>
    <property type="project" value="UniProtKB-KW"/>
</dbReference>
<dbReference type="EC" id="1.-.-.-" evidence="4"/>
<evidence type="ECO:0000256" key="2">
    <source>
        <dbReference type="ARBA" id="ARBA00023002"/>
    </source>
</evidence>
<gene>
    <name evidence="4" type="primary">A0ST44</name>
</gene>
<accession>A0A5K1JVV8</accession>
<dbReference type="InterPro" id="IPR036188">
    <property type="entry name" value="FAD/NAD-bd_sf"/>
</dbReference>
<dbReference type="PANTHER" id="PTHR13789:SF147">
    <property type="entry name" value="PUTATIVE (AFU_ORTHOLOGUE AFUA_2G01950)-RELATED"/>
    <property type="match status" value="1"/>
</dbReference>
<keyword evidence="2 4" id="KW-0560">Oxidoreductase</keyword>
<dbReference type="EMBL" id="LR725419">
    <property type="protein sequence ID" value="VWO96165.1"/>
    <property type="molecule type" value="Genomic_DNA"/>
</dbReference>
<protein>
    <submittedName>
        <fullName evidence="4">Ketoreductase CTB6 )</fullName>
        <ecNumber evidence="4">1.-.-.-</ecNumber>
    </submittedName>
</protein>
<evidence type="ECO:0000256" key="1">
    <source>
        <dbReference type="ARBA" id="ARBA00007992"/>
    </source>
</evidence>
<name>A0A5K1JVV8_9APHY</name>
<evidence type="ECO:0000313" key="4">
    <source>
        <dbReference type="EMBL" id="VWO96165.1"/>
    </source>
</evidence>
<dbReference type="AlphaFoldDB" id="A0A5K1JVV8"/>
<organism evidence="4">
    <name type="scientific">Ganoderma boninense</name>
    <dbReference type="NCBI Taxonomy" id="34458"/>
    <lineage>
        <taxon>Eukaryota</taxon>
        <taxon>Fungi</taxon>
        <taxon>Dikarya</taxon>
        <taxon>Basidiomycota</taxon>
        <taxon>Agaricomycotina</taxon>
        <taxon>Agaricomycetes</taxon>
        <taxon>Polyporales</taxon>
        <taxon>Polyporaceae</taxon>
        <taxon>Ganoderma</taxon>
    </lineage>
</organism>
<dbReference type="Gene3D" id="3.50.50.60">
    <property type="entry name" value="FAD/NAD(P)-binding domain"/>
    <property type="match status" value="1"/>
</dbReference>
<proteinExistence type="inferred from homology"/>
<evidence type="ECO:0000256" key="3">
    <source>
        <dbReference type="ARBA" id="ARBA00023033"/>
    </source>
</evidence>
<dbReference type="SUPFAM" id="SSF51905">
    <property type="entry name" value="FAD/NAD(P)-binding domain"/>
    <property type="match status" value="1"/>
</dbReference>
<dbReference type="PANTHER" id="PTHR13789">
    <property type="entry name" value="MONOOXYGENASE"/>
    <property type="match status" value="1"/>
</dbReference>
<keyword evidence="3" id="KW-0503">Monooxygenase</keyword>
<reference evidence="4" key="1">
    <citation type="submission" date="2019-10" db="EMBL/GenBank/DDBJ databases">
        <authorList>
            <person name="Nor Muhammad N."/>
        </authorList>
    </citation>
    <scope>NUCLEOTIDE SEQUENCE</scope>
</reference>
<comment type="similarity">
    <text evidence="1">Belongs to the paxM FAD-dependent monooxygenase family.</text>
</comment>